<dbReference type="RefSeq" id="WP_063361184.1">
    <property type="nucleotide sequence ID" value="NZ_AUXZ01000066.1"/>
</dbReference>
<protein>
    <submittedName>
        <fullName evidence="2">Uncharacterized protein</fullName>
    </submittedName>
</protein>
<reference evidence="2 3" key="1">
    <citation type="submission" date="2013-07" db="EMBL/GenBank/DDBJ databases">
        <title>Comparative Genomic and Metabolomic Analysis of Twelve Strains of Pseudoalteromonas luteoviolacea.</title>
        <authorList>
            <person name="Vynne N.G."/>
            <person name="Mansson M."/>
            <person name="Gram L."/>
        </authorList>
    </citation>
    <scope>NUCLEOTIDE SEQUENCE [LARGE SCALE GENOMIC DNA]</scope>
    <source>
        <strain evidence="2 3">H33</strain>
    </source>
</reference>
<feature type="chain" id="PRO_5007886138" evidence="1">
    <location>
        <begin position="20"/>
        <end position="256"/>
    </location>
</feature>
<evidence type="ECO:0000313" key="2">
    <source>
        <dbReference type="EMBL" id="KZN51748.1"/>
    </source>
</evidence>
<feature type="signal peptide" evidence="1">
    <location>
        <begin position="1"/>
        <end position="19"/>
    </location>
</feature>
<proteinExistence type="predicted"/>
<name>A0A167F6F5_9GAMM</name>
<dbReference type="AlphaFoldDB" id="A0A167F6F5"/>
<organism evidence="2 3">
    <name type="scientific">Pseudoalteromonas luteoviolacea H33</name>
    <dbReference type="NCBI Taxonomy" id="1365251"/>
    <lineage>
        <taxon>Bacteria</taxon>
        <taxon>Pseudomonadati</taxon>
        <taxon>Pseudomonadota</taxon>
        <taxon>Gammaproteobacteria</taxon>
        <taxon>Alteromonadales</taxon>
        <taxon>Pseudoalteromonadaceae</taxon>
        <taxon>Pseudoalteromonas</taxon>
    </lineage>
</organism>
<keyword evidence="1" id="KW-0732">Signal</keyword>
<evidence type="ECO:0000313" key="3">
    <source>
        <dbReference type="Proteomes" id="UP000076503"/>
    </source>
</evidence>
<gene>
    <name evidence="2" type="ORF">N476_11945</name>
</gene>
<comment type="caution">
    <text evidence="2">The sequence shown here is derived from an EMBL/GenBank/DDBJ whole genome shotgun (WGS) entry which is preliminary data.</text>
</comment>
<sequence length="256" mass="28262">MNMIKYITPFALTFFSAHALSSSQITSLNVDGNNIRFSIGSEKIHQLPSCVAQTTKSLYSFSLSTESGRAMYSLLITAIAGKLPVSVKSAMDCMIEADIERAKSISLAIAPTAPDSYKGISMLYKGDGVTQIGRVIGLRYINSGPVWDLAPSAESNHFRQFRPNDVSLRDLHFTSQDCSGQPLVQYYSGLQFVYNRSYKDSELHYVDRNSWKTLQVNSTLKHTGLCESTTLDAAFVEINPQPHGQCGTKPCILKEI</sequence>
<dbReference type="OrthoDB" id="6290628at2"/>
<dbReference type="EMBL" id="AUXZ01000066">
    <property type="protein sequence ID" value="KZN51748.1"/>
    <property type="molecule type" value="Genomic_DNA"/>
</dbReference>
<accession>A0A167F6F5</accession>
<dbReference type="Proteomes" id="UP000076503">
    <property type="component" value="Unassembled WGS sequence"/>
</dbReference>
<dbReference type="PATRIC" id="fig|1365251.3.peg.1590"/>
<evidence type="ECO:0000256" key="1">
    <source>
        <dbReference type="SAM" id="SignalP"/>
    </source>
</evidence>